<dbReference type="KEGG" id="dvl:Dvul_0650"/>
<reference evidence="2" key="1">
    <citation type="journal article" date="2009" name="Environ. Microbiol.">
        <title>Contribution of mobile genetic elements to Desulfovibrio vulgaris genome plasticity.</title>
        <authorList>
            <person name="Walker C.B."/>
            <person name="Stolyar S."/>
            <person name="Chivian D."/>
            <person name="Pinel N."/>
            <person name="Gabster J.A."/>
            <person name="Dehal P.S."/>
            <person name="He Z."/>
            <person name="Yang Z.K."/>
            <person name="Yen H.C."/>
            <person name="Zhou J."/>
            <person name="Wall J.D."/>
            <person name="Hazen T.C."/>
            <person name="Arkin A.P."/>
            <person name="Stahl D.A."/>
        </authorList>
    </citation>
    <scope>NUCLEOTIDE SEQUENCE [LARGE SCALE GENOMIC DNA]</scope>
    <source>
        <strain evidence="2">DP4</strain>
    </source>
</reference>
<dbReference type="Proteomes" id="UP000009173">
    <property type="component" value="Chromosome"/>
</dbReference>
<dbReference type="HOGENOM" id="CLU_1913720_0_0_7"/>
<organism evidence="1 2">
    <name type="scientific">Nitratidesulfovibrio vulgaris (strain DP4)</name>
    <name type="common">Desulfovibrio vulgaris</name>
    <dbReference type="NCBI Taxonomy" id="391774"/>
    <lineage>
        <taxon>Bacteria</taxon>
        <taxon>Pseudomonadati</taxon>
        <taxon>Thermodesulfobacteriota</taxon>
        <taxon>Desulfovibrionia</taxon>
        <taxon>Desulfovibrionales</taxon>
        <taxon>Desulfovibrionaceae</taxon>
        <taxon>Nitratidesulfovibrio</taxon>
    </lineage>
</organism>
<dbReference type="EMBL" id="CP000527">
    <property type="protein sequence ID" value="ABM27673.1"/>
    <property type="molecule type" value="Genomic_DNA"/>
</dbReference>
<gene>
    <name evidence="1" type="ordered locus">Dvul_0650</name>
</gene>
<evidence type="ECO:0000313" key="1">
    <source>
        <dbReference type="EMBL" id="ABM27673.1"/>
    </source>
</evidence>
<accession>A0A0H3A878</accession>
<protein>
    <submittedName>
        <fullName evidence="1">Uncharacterized protein</fullName>
    </submittedName>
</protein>
<dbReference type="AlphaFoldDB" id="A0A0H3A878"/>
<dbReference type="RefSeq" id="WP_011791748.1">
    <property type="nucleotide sequence ID" value="NC_008751.1"/>
</dbReference>
<sequence length="133" mass="14213">MYRNILRIHDTQPASRQEMPRNATVQGNGGVHHAGGLLGTTEMVMVAATPVTLGDGKSLTLGLEDSTDGTAFAPVPVSFRRTFSGGPRTWEPGDVLARLPVPSDCRARIRVVFGNDDPEASGSVDVLFDVQPR</sequence>
<name>A0A0H3A878_NITV4</name>
<proteinExistence type="predicted"/>
<evidence type="ECO:0000313" key="2">
    <source>
        <dbReference type="Proteomes" id="UP000009173"/>
    </source>
</evidence>